<keyword evidence="2" id="KW-0547">Nucleotide-binding</keyword>
<evidence type="ECO:0000256" key="2">
    <source>
        <dbReference type="ARBA" id="ARBA00022741"/>
    </source>
</evidence>
<dbReference type="Proteomes" id="UP000261520">
    <property type="component" value="Unplaced"/>
</dbReference>
<dbReference type="PANTHER" id="PTHR10903:SF170">
    <property type="entry name" value="GTPASE IMAP FAMILY MEMBER 7"/>
    <property type="match status" value="1"/>
</dbReference>
<reference evidence="5" key="2">
    <citation type="submission" date="2025-09" db="UniProtKB">
        <authorList>
            <consortium name="Ensembl"/>
        </authorList>
    </citation>
    <scope>IDENTIFICATION</scope>
</reference>
<dbReference type="AlphaFoldDB" id="A0A3B4AW46"/>
<sequence>VQSSKKEKKKDQQLRMILVGKTGAGKSAAGNTILGRQEFESELSSSSWTYQCQRSETRIRGRNIAVIDTPGLFDTNFTEDEVLKKITTCVSMSAPGPHAFLLVLRLGRFTEEEKETVRLIQKTFGMDAARFSLVLFTHGDKLKKMTIEQFISKSEDLEQLIETCYGRYHVFNNQENDPQQTHELLEKLDKMVMENRGEFYTVKMFKRVTKMSKREKKYLLKEQKAEEQLRRDGLRAEVEREAVFASRDSLGGTKKNKCVLQ</sequence>
<dbReference type="Gene3D" id="3.40.50.300">
    <property type="entry name" value="P-loop containing nucleotide triphosphate hydrolases"/>
    <property type="match status" value="1"/>
</dbReference>
<dbReference type="InterPro" id="IPR027417">
    <property type="entry name" value="P-loop_NTPase"/>
</dbReference>
<protein>
    <recommendedName>
        <fullName evidence="4">AIG1-type G domain-containing protein</fullName>
    </recommendedName>
</protein>
<accession>A0A3B4AW46</accession>
<evidence type="ECO:0000313" key="5">
    <source>
        <dbReference type="Ensembl" id="ENSPMGP00000021422.1"/>
    </source>
</evidence>
<evidence type="ECO:0000256" key="3">
    <source>
        <dbReference type="ARBA" id="ARBA00023134"/>
    </source>
</evidence>
<organism evidence="5 6">
    <name type="scientific">Periophthalmus magnuspinnatus</name>
    <dbReference type="NCBI Taxonomy" id="409849"/>
    <lineage>
        <taxon>Eukaryota</taxon>
        <taxon>Metazoa</taxon>
        <taxon>Chordata</taxon>
        <taxon>Craniata</taxon>
        <taxon>Vertebrata</taxon>
        <taxon>Euteleostomi</taxon>
        <taxon>Actinopterygii</taxon>
        <taxon>Neopterygii</taxon>
        <taxon>Teleostei</taxon>
        <taxon>Neoteleostei</taxon>
        <taxon>Acanthomorphata</taxon>
        <taxon>Gobiaria</taxon>
        <taxon>Gobiiformes</taxon>
        <taxon>Gobioidei</taxon>
        <taxon>Gobiidae</taxon>
        <taxon>Oxudercinae</taxon>
        <taxon>Periophthalmus</taxon>
    </lineage>
</organism>
<evidence type="ECO:0000313" key="6">
    <source>
        <dbReference type="Proteomes" id="UP000261520"/>
    </source>
</evidence>
<proteinExistence type="inferred from homology"/>
<keyword evidence="6" id="KW-1185">Reference proteome</keyword>
<dbReference type="Ensembl" id="ENSPMGT00000022821.1">
    <property type="protein sequence ID" value="ENSPMGP00000021422.1"/>
    <property type="gene ID" value="ENSPMGG00000017345.1"/>
</dbReference>
<dbReference type="PROSITE" id="PS51720">
    <property type="entry name" value="G_AIG1"/>
    <property type="match status" value="1"/>
</dbReference>
<dbReference type="GO" id="GO:0005525">
    <property type="term" value="F:GTP binding"/>
    <property type="evidence" value="ECO:0007669"/>
    <property type="project" value="UniProtKB-KW"/>
</dbReference>
<dbReference type="InterPro" id="IPR045058">
    <property type="entry name" value="GIMA/IAN/Toc"/>
</dbReference>
<keyword evidence="3" id="KW-0342">GTP-binding</keyword>
<reference evidence="5" key="1">
    <citation type="submission" date="2025-08" db="UniProtKB">
        <authorList>
            <consortium name="Ensembl"/>
        </authorList>
    </citation>
    <scope>IDENTIFICATION</scope>
</reference>
<dbReference type="InterPro" id="IPR006703">
    <property type="entry name" value="G_AIG1"/>
</dbReference>
<dbReference type="Pfam" id="PF04548">
    <property type="entry name" value="AIG1"/>
    <property type="match status" value="1"/>
</dbReference>
<feature type="domain" description="AIG1-type G" evidence="4">
    <location>
        <begin position="11"/>
        <end position="209"/>
    </location>
</feature>
<comment type="similarity">
    <text evidence="1">Belongs to the TRAFAC class TrmE-Era-EngA-EngB-Septin-like GTPase superfamily. AIG1/Toc34/Toc159-like paraseptin GTPase family. IAN subfamily.</text>
</comment>
<evidence type="ECO:0000259" key="4">
    <source>
        <dbReference type="PROSITE" id="PS51720"/>
    </source>
</evidence>
<dbReference type="SUPFAM" id="SSF52540">
    <property type="entry name" value="P-loop containing nucleoside triphosphate hydrolases"/>
    <property type="match status" value="1"/>
</dbReference>
<evidence type="ECO:0000256" key="1">
    <source>
        <dbReference type="ARBA" id="ARBA00008535"/>
    </source>
</evidence>
<dbReference type="PANTHER" id="PTHR10903">
    <property type="entry name" value="GTPASE, IMAP FAMILY MEMBER-RELATED"/>
    <property type="match status" value="1"/>
</dbReference>
<dbReference type="STRING" id="409849.ENSPMGP00000021422"/>
<name>A0A3B4AW46_9GOBI</name>
<dbReference type="FunFam" id="3.40.50.300:FF:000366">
    <property type="entry name" value="GTPase, IMAP family member 2"/>
    <property type="match status" value="1"/>
</dbReference>
<dbReference type="CDD" id="cd01852">
    <property type="entry name" value="AIG1"/>
    <property type="match status" value="1"/>
</dbReference>